<reference evidence="1 2" key="1">
    <citation type="journal article" date="2016" name="G3 (Bethesda)">
        <title>First Draft Assembly and Annotation of the Genome of a California Endemic Oak Quercus lobata Nee (Fagaceae).</title>
        <authorList>
            <person name="Sork V.L."/>
            <person name="Fitz-Gibbon S.T."/>
            <person name="Puiu D."/>
            <person name="Crepeau M."/>
            <person name="Gugger P.F."/>
            <person name="Sherman R."/>
            <person name="Stevens K."/>
            <person name="Langley C.H."/>
            <person name="Pellegrini M."/>
            <person name="Salzberg S.L."/>
        </authorList>
    </citation>
    <scope>NUCLEOTIDE SEQUENCE [LARGE SCALE GENOMIC DNA]</scope>
    <source>
        <strain evidence="1 2">cv. SW786</strain>
    </source>
</reference>
<dbReference type="EnsemblPlants" id="QL11p009673:mrna">
    <property type="protein sequence ID" value="QL11p009673:mrna"/>
    <property type="gene ID" value="QL11p009673"/>
</dbReference>
<name>A0A7N2RD23_QUELO</name>
<proteinExistence type="predicted"/>
<sequence length="71" mass="8468">MVSKPGTSWFRPKDFDFRHVLHVRLCHHSFKHVNNRNGDADRADEAASFVREEYRKVQPKFARFTYLGNDM</sequence>
<dbReference type="Proteomes" id="UP000594261">
    <property type="component" value="Chromosome 11"/>
</dbReference>
<dbReference type="AlphaFoldDB" id="A0A7N2RD23"/>
<dbReference type="EMBL" id="LRBV02000011">
    <property type="status" value="NOT_ANNOTATED_CDS"/>
    <property type="molecule type" value="Genomic_DNA"/>
</dbReference>
<dbReference type="Gramene" id="QL11p009673:mrna">
    <property type="protein sequence ID" value="QL11p009673:mrna"/>
    <property type="gene ID" value="QL11p009673"/>
</dbReference>
<protein>
    <submittedName>
        <fullName evidence="1">Uncharacterized protein</fullName>
    </submittedName>
</protein>
<evidence type="ECO:0000313" key="1">
    <source>
        <dbReference type="EnsemblPlants" id="QL11p009673:mrna"/>
    </source>
</evidence>
<dbReference type="InParanoid" id="A0A7N2RD23"/>
<evidence type="ECO:0000313" key="2">
    <source>
        <dbReference type="Proteomes" id="UP000594261"/>
    </source>
</evidence>
<accession>A0A7N2RD23</accession>
<organism evidence="1 2">
    <name type="scientific">Quercus lobata</name>
    <name type="common">Valley oak</name>
    <dbReference type="NCBI Taxonomy" id="97700"/>
    <lineage>
        <taxon>Eukaryota</taxon>
        <taxon>Viridiplantae</taxon>
        <taxon>Streptophyta</taxon>
        <taxon>Embryophyta</taxon>
        <taxon>Tracheophyta</taxon>
        <taxon>Spermatophyta</taxon>
        <taxon>Magnoliopsida</taxon>
        <taxon>eudicotyledons</taxon>
        <taxon>Gunneridae</taxon>
        <taxon>Pentapetalae</taxon>
        <taxon>rosids</taxon>
        <taxon>fabids</taxon>
        <taxon>Fagales</taxon>
        <taxon>Fagaceae</taxon>
        <taxon>Quercus</taxon>
    </lineage>
</organism>
<keyword evidence="2" id="KW-1185">Reference proteome</keyword>
<reference evidence="1" key="2">
    <citation type="submission" date="2021-01" db="UniProtKB">
        <authorList>
            <consortium name="EnsemblPlants"/>
        </authorList>
    </citation>
    <scope>IDENTIFICATION</scope>
</reference>